<evidence type="ECO:0000313" key="9">
    <source>
        <dbReference type="Proteomes" id="UP001142055"/>
    </source>
</evidence>
<dbReference type="OMA" id="RSETWYT"/>
<feature type="chain" id="PRO_5040491607" description="LRRCT domain-containing protein" evidence="6">
    <location>
        <begin position="19"/>
        <end position="1472"/>
    </location>
</feature>
<evidence type="ECO:0000256" key="6">
    <source>
        <dbReference type="SAM" id="SignalP"/>
    </source>
</evidence>
<keyword evidence="2 6" id="KW-0732">Signal</keyword>
<dbReference type="SUPFAM" id="SSF52058">
    <property type="entry name" value="L domain-like"/>
    <property type="match status" value="4"/>
</dbReference>
<dbReference type="InterPro" id="IPR003591">
    <property type="entry name" value="Leu-rich_rpt_typical-subtyp"/>
</dbReference>
<evidence type="ECO:0000259" key="7">
    <source>
        <dbReference type="SMART" id="SM00082"/>
    </source>
</evidence>
<dbReference type="InterPro" id="IPR001611">
    <property type="entry name" value="Leu-rich_rpt"/>
</dbReference>
<dbReference type="SMART" id="SM00365">
    <property type="entry name" value="LRR_SD22"/>
    <property type="match status" value="17"/>
</dbReference>
<dbReference type="EMBL" id="JAPWDV010000001">
    <property type="protein sequence ID" value="KAJ6225666.1"/>
    <property type="molecule type" value="Genomic_DNA"/>
</dbReference>
<dbReference type="SMART" id="SM00364">
    <property type="entry name" value="LRR_BAC"/>
    <property type="match status" value="9"/>
</dbReference>
<reference evidence="8" key="1">
    <citation type="submission" date="2022-12" db="EMBL/GenBank/DDBJ databases">
        <title>Genome assemblies of Blomia tropicalis.</title>
        <authorList>
            <person name="Cui Y."/>
        </authorList>
    </citation>
    <scope>NUCLEOTIDE SEQUENCE</scope>
    <source>
        <tissue evidence="8">Adult mites</tissue>
    </source>
</reference>
<keyword evidence="5" id="KW-0472">Membrane</keyword>
<keyword evidence="1" id="KW-0433">Leucine-rich repeat</keyword>
<accession>A0A9Q0RTA9</accession>
<dbReference type="InterPro" id="IPR013783">
    <property type="entry name" value="Ig-like_fold"/>
</dbReference>
<evidence type="ECO:0000256" key="3">
    <source>
        <dbReference type="ARBA" id="ARBA00022737"/>
    </source>
</evidence>
<gene>
    <name evidence="8" type="ORF">RDWZM_004211</name>
</gene>
<keyword evidence="4" id="KW-1015">Disulfide bond</keyword>
<dbReference type="InterPro" id="IPR000483">
    <property type="entry name" value="Cys-rich_flank_reg_C"/>
</dbReference>
<keyword evidence="5" id="KW-1133">Transmembrane helix</keyword>
<evidence type="ECO:0000256" key="2">
    <source>
        <dbReference type="ARBA" id="ARBA00022729"/>
    </source>
</evidence>
<protein>
    <recommendedName>
        <fullName evidence="7">LRRCT domain-containing protein</fullName>
    </recommendedName>
</protein>
<feature type="signal peptide" evidence="6">
    <location>
        <begin position="1"/>
        <end position="18"/>
    </location>
</feature>
<proteinExistence type="predicted"/>
<dbReference type="Proteomes" id="UP001142055">
    <property type="component" value="Chromosome 1"/>
</dbReference>
<dbReference type="SMART" id="SM00369">
    <property type="entry name" value="LRR_TYP"/>
    <property type="match status" value="30"/>
</dbReference>
<keyword evidence="9" id="KW-1185">Reference proteome</keyword>
<keyword evidence="3" id="KW-0677">Repeat</keyword>
<name>A0A9Q0RTA9_BLOTA</name>
<keyword evidence="5" id="KW-0812">Transmembrane</keyword>
<feature type="transmembrane region" description="Helical" evidence="5">
    <location>
        <begin position="1383"/>
        <end position="1413"/>
    </location>
</feature>
<organism evidence="8 9">
    <name type="scientific">Blomia tropicalis</name>
    <name type="common">Mite</name>
    <dbReference type="NCBI Taxonomy" id="40697"/>
    <lineage>
        <taxon>Eukaryota</taxon>
        <taxon>Metazoa</taxon>
        <taxon>Ecdysozoa</taxon>
        <taxon>Arthropoda</taxon>
        <taxon>Chelicerata</taxon>
        <taxon>Arachnida</taxon>
        <taxon>Acari</taxon>
        <taxon>Acariformes</taxon>
        <taxon>Sarcoptiformes</taxon>
        <taxon>Astigmata</taxon>
        <taxon>Glycyphagoidea</taxon>
        <taxon>Echimyopodidae</taxon>
        <taxon>Blomia</taxon>
    </lineage>
</organism>
<evidence type="ECO:0000256" key="4">
    <source>
        <dbReference type="ARBA" id="ARBA00023157"/>
    </source>
</evidence>
<comment type="caution">
    <text evidence="8">The sequence shown here is derived from an EMBL/GenBank/DDBJ whole genome shotgun (WGS) entry which is preliminary data.</text>
</comment>
<evidence type="ECO:0000313" key="8">
    <source>
        <dbReference type="EMBL" id="KAJ6225666.1"/>
    </source>
</evidence>
<evidence type="ECO:0000256" key="5">
    <source>
        <dbReference type="SAM" id="Phobius"/>
    </source>
</evidence>
<dbReference type="FunFam" id="3.80.10.10:FF:001164">
    <property type="entry name" value="GH01279p"/>
    <property type="match status" value="2"/>
</dbReference>
<dbReference type="PROSITE" id="PS51450">
    <property type="entry name" value="LRR"/>
    <property type="match status" value="13"/>
</dbReference>
<dbReference type="SUPFAM" id="SSF49265">
    <property type="entry name" value="Fibronectin type III"/>
    <property type="match status" value="1"/>
</dbReference>
<dbReference type="SMART" id="SM00082">
    <property type="entry name" value="LRRCT"/>
    <property type="match status" value="1"/>
</dbReference>
<sequence>MVIIIIIIISSLIHIVFSNNKTNISDIMRSSFFISVPNTVDVIDLPTTRIINNNSSSNIINDVHSISTNTTNEIYSLPHRSPLVSTIGADNHTSSICSALSQQHNTTTTTTTIKSNPCLCYGSDQSAIFIECTSATIEQINWTLSQLQPHRNMIRSFSIYRLNESYHGSLPELMFQPFTSIVELHISTSNLSQIGNDQTYAGLEDSLHTLSFVNSHIATIPKSTFSRLRLLQTLDIQSNRIANLDSYAFYGLPLRTLNLQNNIISGLHEFAFGGLENTLEELSLIGNQLSNFPLFALRRLRKLSILKLQNNLITSIPDDGFTRFTVLETLDLQSNQIRHLNSRSFIAMPKLKTLYCSNNLLTVVSDSSIFAELHHLETLDLSLNRLRVVNLDGLESIRTLDISYNHLHDLRLHGMTGLRELFASNNNILQLMNETFLNTSSLEVLYLQHNSIHSILYNTFHRLTELRVLDLSFNQLQQLHSSLFKYTNRLESLFLDNNLISDGGFESGIFQELVELRDLRLQHNLLRHIRKGVFYSLPNLQELDLQMNQIEVIESLESLANLQHINLQGNRLATFSGNVLSSFPSSLRYMQLSHNRLETLTNDTFRGQTDLEVVWLNHNRLKRLTANTFNDLINLEKLYLDNNEIVTIEDNTFSSLRNLVYLNLERNQLNHLNTDIFNGLDMLEELRLTDSEIIGIEPNVMANLSSLRTVHLSNNQIYTIRRSMFDGANRLEHLFLSNVMADEVEADSFKHLSSLSTLDISRNSINARRMNSIRLPNSIQILNISHNNLSNEKGVELSGEFIQQINQTLEILDLSNTQFRMENSNRFFESLKRLRQLYLDSNELTKIGTDSLPTNMIGMETLSISHNRFDSIPDHRLMSSFAPNLKSLSLSHNQIKLVQTNSMPNMTALETLDLSYNRISVIESFAFSGLVNLVTLDLTGNVLRSLSPDVFNELRRVEYISLANNWLQFIPNNLLKVTTASPSFAEALKTLNVDHNPMIRLREDLNSVGNFDHLRTLTSQHGNISIIASHDFIGFESLTQLYLEDNQIQTISPSAFRPLSSLIELDLSQNRLDNLPEERLNGLFQLQMLNLSRNSLTELPHFTSDLGNLRTIDISYNKISRIESFGHLSPSVHDISLRHNTISWIANNAFQNMSSLTRLDLRQNFLTQLSEAIFESIEVRLQSIHLAGNPFQCDCRLLSIYEWLEEHSRVVKMQDEEEMVCDQPEKLKHQSIQSLQPIDFCPIPMITTFEVLKVDPGSVRLSWEVQNETLVGGFTLEYYLTSERSLTSPAGLQLNQAARTAELRDLVAEKWYTVCVEANGKYLRTSSLTVAGNPLEMFNDNKPTPFVQLDHHHLQKHLLQNFVTSNRKCSQVRTQSSIERSKLIAIPAASIIIAIGLFFILIMVVCILAFTVFRFRAKRRVQRQRSATVVSFGSVKQNTSDTDLDMDQLDHSEEYVTYRHFSLPSSNENVYT</sequence>
<feature type="domain" description="LRRCT" evidence="7">
    <location>
        <begin position="1189"/>
        <end position="1242"/>
    </location>
</feature>
<dbReference type="Pfam" id="PF13855">
    <property type="entry name" value="LRR_8"/>
    <property type="match status" value="9"/>
</dbReference>
<dbReference type="Gene3D" id="3.80.10.10">
    <property type="entry name" value="Ribonuclease Inhibitor"/>
    <property type="match status" value="9"/>
</dbReference>
<dbReference type="PANTHER" id="PTHR24366">
    <property type="entry name" value="IG(IMMUNOGLOBULIN) AND LRR(LEUCINE RICH REPEAT) DOMAINS"/>
    <property type="match status" value="1"/>
</dbReference>
<dbReference type="Gene3D" id="2.60.40.10">
    <property type="entry name" value="Immunoglobulins"/>
    <property type="match status" value="1"/>
</dbReference>
<evidence type="ECO:0000256" key="1">
    <source>
        <dbReference type="ARBA" id="ARBA00022614"/>
    </source>
</evidence>
<dbReference type="PANTHER" id="PTHR24366:SF96">
    <property type="entry name" value="LEUCINE RICH REPEAT CONTAINING 53"/>
    <property type="match status" value="1"/>
</dbReference>
<dbReference type="InterPro" id="IPR036116">
    <property type="entry name" value="FN3_sf"/>
</dbReference>
<dbReference type="InterPro" id="IPR032675">
    <property type="entry name" value="LRR_dom_sf"/>
</dbReference>